<dbReference type="GO" id="GO:0008374">
    <property type="term" value="F:O-acyltransferase activity"/>
    <property type="evidence" value="ECO:0007669"/>
    <property type="project" value="TreeGrafter"/>
</dbReference>
<dbReference type="EMBL" id="CAEZYQ010000010">
    <property type="protein sequence ID" value="CAB4744015.1"/>
    <property type="molecule type" value="Genomic_DNA"/>
</dbReference>
<dbReference type="SUPFAM" id="SSF51161">
    <property type="entry name" value="Trimeric LpxA-like enzymes"/>
    <property type="match status" value="1"/>
</dbReference>
<keyword evidence="2" id="KW-0808">Transferase</keyword>
<sequence length="191" mass="20862">MRAPINLADAPGSREAWDRGFLWVLAWALVEPLLVRSSLQLSSGLRVAVLRAFGAEIGSGVITRPGLRVRFPWKLVVGDRSWLGEDVWLHNQDRLVIGSDVVISQGTFVTTGTHAFRTDMALVTRPIRVEDGAWVTSRAMVLGGVTIGRNALVLPNTVVRRDVPEGVIFGAADGTVIGQRFPESNDETHTR</sequence>
<evidence type="ECO:0000256" key="1">
    <source>
        <dbReference type="ARBA" id="ARBA00007274"/>
    </source>
</evidence>
<dbReference type="GO" id="GO:0005829">
    <property type="term" value="C:cytosol"/>
    <property type="evidence" value="ECO:0007669"/>
    <property type="project" value="TreeGrafter"/>
</dbReference>
<dbReference type="PANTHER" id="PTHR23416:SF23">
    <property type="entry name" value="ACETYLTRANSFERASE C18B11.09C-RELATED"/>
    <property type="match status" value="1"/>
</dbReference>
<comment type="similarity">
    <text evidence="1">Belongs to the transferase hexapeptide repeat family.</text>
</comment>
<dbReference type="InterPro" id="IPR051159">
    <property type="entry name" value="Hexapeptide_acetyltransf"/>
</dbReference>
<accession>A0A6J6TB15</accession>
<evidence type="ECO:0000256" key="2">
    <source>
        <dbReference type="ARBA" id="ARBA00022679"/>
    </source>
</evidence>
<name>A0A6J6TB15_9ZZZZ</name>
<dbReference type="PANTHER" id="PTHR23416">
    <property type="entry name" value="SIALIC ACID SYNTHASE-RELATED"/>
    <property type="match status" value="1"/>
</dbReference>
<gene>
    <name evidence="3" type="ORF">UFOPK2761_01534</name>
</gene>
<protein>
    <submittedName>
        <fullName evidence="3">Unannotated protein</fullName>
    </submittedName>
</protein>
<evidence type="ECO:0000313" key="3">
    <source>
        <dbReference type="EMBL" id="CAB4744015.1"/>
    </source>
</evidence>
<organism evidence="3">
    <name type="scientific">freshwater metagenome</name>
    <dbReference type="NCBI Taxonomy" id="449393"/>
    <lineage>
        <taxon>unclassified sequences</taxon>
        <taxon>metagenomes</taxon>
        <taxon>ecological metagenomes</taxon>
    </lineage>
</organism>
<dbReference type="Gene3D" id="2.160.10.10">
    <property type="entry name" value="Hexapeptide repeat proteins"/>
    <property type="match status" value="1"/>
</dbReference>
<dbReference type="InterPro" id="IPR011004">
    <property type="entry name" value="Trimer_LpxA-like_sf"/>
</dbReference>
<dbReference type="AlphaFoldDB" id="A0A6J6TB15"/>
<proteinExistence type="inferred from homology"/>
<reference evidence="3" key="1">
    <citation type="submission" date="2020-05" db="EMBL/GenBank/DDBJ databases">
        <authorList>
            <person name="Chiriac C."/>
            <person name="Salcher M."/>
            <person name="Ghai R."/>
            <person name="Kavagutti S V."/>
        </authorList>
    </citation>
    <scope>NUCLEOTIDE SEQUENCE</scope>
</reference>